<dbReference type="Gene3D" id="1.10.560.10">
    <property type="entry name" value="GroEL-like equatorial domain"/>
    <property type="match status" value="1"/>
</dbReference>
<dbReference type="GO" id="GO:0042026">
    <property type="term" value="P:protein refolding"/>
    <property type="evidence" value="ECO:0007669"/>
    <property type="project" value="InterPro"/>
</dbReference>
<protein>
    <recommendedName>
        <fullName evidence="4">60 kDa chaperonin</fullName>
    </recommendedName>
</protein>
<proteinExistence type="inferred from homology"/>
<dbReference type="SUPFAM" id="SSF52029">
    <property type="entry name" value="GroEL apical domain-like"/>
    <property type="match status" value="1"/>
</dbReference>
<dbReference type="NCBIfam" id="NF000592">
    <property type="entry name" value="PRK00013.1"/>
    <property type="match status" value="1"/>
</dbReference>
<evidence type="ECO:0000256" key="2">
    <source>
        <dbReference type="ARBA" id="ARBA00023186"/>
    </source>
</evidence>
<evidence type="ECO:0000313" key="3">
    <source>
        <dbReference type="EMBL" id="GAG10789.1"/>
    </source>
</evidence>
<gene>
    <name evidence="3" type="ORF">S01H1_33400</name>
</gene>
<dbReference type="EMBL" id="BARS01020733">
    <property type="protein sequence ID" value="GAG10789.1"/>
    <property type="molecule type" value="Genomic_DNA"/>
</dbReference>
<dbReference type="AlphaFoldDB" id="X0UY66"/>
<dbReference type="FunFam" id="3.50.7.10:FF:000001">
    <property type="entry name" value="60 kDa chaperonin"/>
    <property type="match status" value="1"/>
</dbReference>
<feature type="non-terminal residue" evidence="3">
    <location>
        <position position="1"/>
    </location>
</feature>
<organism evidence="3">
    <name type="scientific">marine sediment metagenome</name>
    <dbReference type="NCBI Taxonomy" id="412755"/>
    <lineage>
        <taxon>unclassified sequences</taxon>
        <taxon>metagenomes</taxon>
        <taxon>ecological metagenomes</taxon>
    </lineage>
</organism>
<dbReference type="PANTHER" id="PTHR45633">
    <property type="entry name" value="60 KDA HEAT SHOCK PROTEIN, MITOCHONDRIAL"/>
    <property type="match status" value="1"/>
</dbReference>
<keyword evidence="2" id="KW-0143">Chaperone</keyword>
<accession>X0UY66</accession>
<evidence type="ECO:0000256" key="1">
    <source>
        <dbReference type="ARBA" id="ARBA00006607"/>
    </source>
</evidence>
<comment type="similarity">
    <text evidence="1">Belongs to the chaperonin (HSP60) family.</text>
</comment>
<dbReference type="InterPro" id="IPR002423">
    <property type="entry name" value="Cpn60/GroEL/TCP-1"/>
</dbReference>
<dbReference type="InterPro" id="IPR001844">
    <property type="entry name" value="Cpn60/GroEL"/>
</dbReference>
<dbReference type="InterPro" id="IPR027413">
    <property type="entry name" value="GROEL-like_equatorial_sf"/>
</dbReference>
<feature type="non-terminal residue" evidence="3">
    <location>
        <position position="273"/>
    </location>
</feature>
<sequence>TTAVVLAEAIMQEGIKNVIAGANPMAIKRGIDLAVEAATDSIAEQSTPVKSAADLQKVATVSCNWDVDIGKMVAKAFDKVGTDGVITVEEGKSTESELEIVEGMQFDKGYISAYFMTNPNTLEAVLEDAYIFIHEKKLSSLRDLVPVLEKVMTASKPLLIIAEDVEGEALAALVVNRLRGMLNVCAVKAPAFGDRRKAILGDIAALTGGKFISEDLGVKLENLELDMLGGAKRIVITKDTTTIIQGAGSKKDIKARCDTIRTQIEKMTSDYDR</sequence>
<dbReference type="PRINTS" id="PR00298">
    <property type="entry name" value="CHAPERONIN60"/>
</dbReference>
<dbReference type="GO" id="GO:0005524">
    <property type="term" value="F:ATP binding"/>
    <property type="evidence" value="ECO:0007669"/>
    <property type="project" value="InterPro"/>
</dbReference>
<dbReference type="SUPFAM" id="SSF48592">
    <property type="entry name" value="GroEL equatorial domain-like"/>
    <property type="match status" value="1"/>
</dbReference>
<name>X0UY66_9ZZZZ</name>
<dbReference type="Gene3D" id="3.30.260.10">
    <property type="entry name" value="TCP-1-like chaperonin intermediate domain"/>
    <property type="match status" value="1"/>
</dbReference>
<evidence type="ECO:0008006" key="4">
    <source>
        <dbReference type="Google" id="ProtNLM"/>
    </source>
</evidence>
<dbReference type="InterPro" id="IPR027409">
    <property type="entry name" value="GroEL-like_apical_dom_sf"/>
</dbReference>
<dbReference type="Gene3D" id="3.50.7.10">
    <property type="entry name" value="GroEL"/>
    <property type="match status" value="1"/>
</dbReference>
<dbReference type="NCBIfam" id="NF009487">
    <property type="entry name" value="PRK12849.1"/>
    <property type="match status" value="1"/>
</dbReference>
<dbReference type="Pfam" id="PF00118">
    <property type="entry name" value="Cpn60_TCP1"/>
    <property type="match status" value="1"/>
</dbReference>
<dbReference type="InterPro" id="IPR027410">
    <property type="entry name" value="TCP-1-like_intermed_sf"/>
</dbReference>
<dbReference type="GO" id="GO:0140662">
    <property type="term" value="F:ATP-dependent protein folding chaperone"/>
    <property type="evidence" value="ECO:0007669"/>
    <property type="project" value="InterPro"/>
</dbReference>
<comment type="caution">
    <text evidence="3">The sequence shown here is derived from an EMBL/GenBank/DDBJ whole genome shotgun (WGS) entry which is preliminary data.</text>
</comment>
<reference evidence="3" key="1">
    <citation type="journal article" date="2014" name="Front. Microbiol.">
        <title>High frequency of phylogenetically diverse reductive dehalogenase-homologous genes in deep subseafloor sedimentary metagenomes.</title>
        <authorList>
            <person name="Kawai M."/>
            <person name="Futagami T."/>
            <person name="Toyoda A."/>
            <person name="Takaki Y."/>
            <person name="Nishi S."/>
            <person name="Hori S."/>
            <person name="Arai W."/>
            <person name="Tsubouchi T."/>
            <person name="Morono Y."/>
            <person name="Uchiyama I."/>
            <person name="Ito T."/>
            <person name="Fujiyama A."/>
            <person name="Inagaki F."/>
            <person name="Takami H."/>
        </authorList>
    </citation>
    <scope>NUCLEOTIDE SEQUENCE</scope>
    <source>
        <strain evidence="3">Expedition CK06-06</strain>
    </source>
</reference>